<evidence type="ECO:0000313" key="2">
    <source>
        <dbReference type="EMBL" id="GLF99880.1"/>
    </source>
</evidence>
<comment type="caution">
    <text evidence="2">The sequence shown here is derived from an EMBL/GenBank/DDBJ whole genome shotgun (WGS) entry which is preliminary data.</text>
</comment>
<dbReference type="EMBL" id="BSBI01000025">
    <property type="protein sequence ID" value="GLF99880.1"/>
    <property type="molecule type" value="Genomic_DNA"/>
</dbReference>
<reference evidence="2 3" key="1">
    <citation type="submission" date="2022-10" db="EMBL/GenBank/DDBJ databases">
        <title>Draft genome sequence of Streptomyces sp. YSPA8.</title>
        <authorList>
            <person name="Moriuchi R."/>
            <person name="Dohra H."/>
            <person name="Yamamura H."/>
            <person name="Kodani S."/>
        </authorList>
    </citation>
    <scope>NUCLEOTIDE SEQUENCE [LARGE SCALE GENOMIC DNA]</scope>
    <source>
        <strain evidence="2 3">YSPA8</strain>
    </source>
</reference>
<dbReference type="PROSITE" id="PS51318">
    <property type="entry name" value="TAT"/>
    <property type="match status" value="1"/>
</dbReference>
<sequence>MEKIHMHTTITRRMAQAAAAGAALLMLGGLGFVTAAPAAAADKDGVLETGELGLYYNSNFGGSVFDLALSDPNFANDRFPTSPSVSPDNNTASYDNRDIYAWQLCTDANYTGTCGRLLSGANGNFSDVYKNKVTSARYLV</sequence>
<proteinExistence type="predicted"/>
<evidence type="ECO:0000256" key="1">
    <source>
        <dbReference type="SAM" id="SignalP"/>
    </source>
</evidence>
<keyword evidence="1" id="KW-0732">Signal</keyword>
<organism evidence="2 3">
    <name type="scientific">Streptomyces yaizuensis</name>
    <dbReference type="NCBI Taxonomy" id="2989713"/>
    <lineage>
        <taxon>Bacteria</taxon>
        <taxon>Bacillati</taxon>
        <taxon>Actinomycetota</taxon>
        <taxon>Actinomycetes</taxon>
        <taxon>Kitasatosporales</taxon>
        <taxon>Streptomycetaceae</taxon>
        <taxon>Streptomyces</taxon>
    </lineage>
</organism>
<feature type="chain" id="PRO_5046103809" evidence="1">
    <location>
        <begin position="36"/>
        <end position="140"/>
    </location>
</feature>
<dbReference type="Proteomes" id="UP001291653">
    <property type="component" value="Unassembled WGS sequence"/>
</dbReference>
<dbReference type="Pfam" id="PF03995">
    <property type="entry name" value="Inhibitor_I36"/>
    <property type="match status" value="1"/>
</dbReference>
<dbReference type="Gene3D" id="2.60.20.10">
    <property type="entry name" value="Crystallins"/>
    <property type="match status" value="1"/>
</dbReference>
<dbReference type="RefSeq" id="WP_323451808.1">
    <property type="nucleotide sequence ID" value="NZ_BSBI01000025.1"/>
</dbReference>
<dbReference type="InterPro" id="IPR006311">
    <property type="entry name" value="TAT_signal"/>
</dbReference>
<protein>
    <submittedName>
        <fullName evidence="2">Peptidase inhibitor family I36 protein</fullName>
    </submittedName>
</protein>
<gene>
    <name evidence="2" type="ORF">SYYSPA8_36305</name>
</gene>
<keyword evidence="3" id="KW-1185">Reference proteome</keyword>
<name>A0ABQ5PBB2_9ACTN</name>
<accession>A0ABQ5PBB2</accession>
<feature type="signal peptide" evidence="1">
    <location>
        <begin position="1"/>
        <end position="35"/>
    </location>
</feature>
<evidence type="ECO:0000313" key="3">
    <source>
        <dbReference type="Proteomes" id="UP001291653"/>
    </source>
</evidence>